<dbReference type="EC" id="6.3.4.-" evidence="3"/>
<dbReference type="AlphaFoldDB" id="A0A841PKV1"/>
<evidence type="ECO:0000256" key="3">
    <source>
        <dbReference type="HAMAP-Rule" id="MF_01539"/>
    </source>
</evidence>
<comment type="function">
    <text evidence="3">Catalyzes the formation of N(4)-acetylcytidine (ac(4)C) at the wobble position of elongator tRNA(Met), using acetate and ATP as substrates. First activates an acetate ion to form acetyladenylate (Ac-AMP) and then transfers the acetyl group to tRNA to form ac(4)C34.</text>
</comment>
<dbReference type="NCBIfam" id="NF010191">
    <property type="entry name" value="PRK13670.1"/>
    <property type="match status" value="1"/>
</dbReference>
<keyword evidence="3" id="KW-0820">tRNA-binding</keyword>
<feature type="binding site" evidence="3">
    <location>
        <position position="187"/>
    </location>
    <ligand>
        <name>ATP</name>
        <dbReference type="ChEBI" id="CHEBI:30616"/>
    </ligand>
</feature>
<comment type="caution">
    <text evidence="3">Lacks conserved residue(s) required for the propagation of feature annotation.</text>
</comment>
<dbReference type="InterPro" id="IPR008513">
    <property type="entry name" value="tRNA(Met)_cyd_acetate_ligase"/>
</dbReference>
<evidence type="ECO:0000313" key="4">
    <source>
        <dbReference type="EMBL" id="MBB6449400.1"/>
    </source>
</evidence>
<comment type="subcellular location">
    <subcellularLocation>
        <location evidence="3">Cytoplasm</location>
    </subcellularLocation>
</comment>
<sequence>MKAIGLIVEYNPLHNGHAYHIQASKHAADADVVICVMSGYFLQRGEPAILPRRTRAEMALRSGADLIIELPYAYSSQHAHWFARGAVSILDDLGAEAFYFGSESGNTEHFLQLVEFMENHAAQLQKELRCAITKGISYPAAQAEAFLSLNPPEHLPDLSKPNNILGYHYVKATRLLETNILPKTITRVGAGFHDHVFQEDTSIASATAIRKMLVENANISTVRPFLPAHVYDTIEQFQKDESPFYQWEAYYPYLQWLLSTRSAESLAHIYEAEEGLENRFIQAALKAPTFQAFMQAVKTKRYTWTRLQRLAVHLLTGTTKAEIAEAFGESARPQCARILGFTQSGRGYLNIVKKHTPLSLYDRPPKNKNTQQWLDERAARAYYSILSGAGRVAKWKEEYTQPPLYLKEEVPKARKI</sequence>
<comment type="similarity">
    <text evidence="3">Belongs to the TmcAL family.</text>
</comment>
<dbReference type="Proteomes" id="UP000568839">
    <property type="component" value="Unassembled WGS sequence"/>
</dbReference>
<dbReference type="GO" id="GO:0000049">
    <property type="term" value="F:tRNA binding"/>
    <property type="evidence" value="ECO:0007669"/>
    <property type="project" value="UniProtKB-KW"/>
</dbReference>
<keyword evidence="2 3" id="KW-0819">tRNA processing</keyword>
<dbReference type="Gene3D" id="3.40.50.620">
    <property type="entry name" value="HUPs"/>
    <property type="match status" value="1"/>
</dbReference>
<dbReference type="GO" id="GO:0005737">
    <property type="term" value="C:cytoplasm"/>
    <property type="evidence" value="ECO:0007669"/>
    <property type="project" value="UniProtKB-SubCell"/>
</dbReference>
<dbReference type="Pfam" id="PF05636">
    <property type="entry name" value="HIGH_NTase1"/>
    <property type="match status" value="1"/>
</dbReference>
<dbReference type="GO" id="GO:0005524">
    <property type="term" value="F:ATP binding"/>
    <property type="evidence" value="ECO:0007669"/>
    <property type="project" value="UniProtKB-KW"/>
</dbReference>
<keyword evidence="3" id="KW-0963">Cytoplasm</keyword>
<dbReference type="PANTHER" id="PTHR37825:SF1">
    <property type="entry name" value="TRNA(MET) CYTIDINE ACETATE LIGASE"/>
    <property type="match status" value="1"/>
</dbReference>
<evidence type="ECO:0000256" key="1">
    <source>
        <dbReference type="ARBA" id="ARBA00022598"/>
    </source>
</evidence>
<comment type="caution">
    <text evidence="4">The sequence shown here is derived from an EMBL/GenBank/DDBJ whole genome shotgun (WGS) entry which is preliminary data.</text>
</comment>
<gene>
    <name evidence="3" type="primary">tmcAL</name>
    <name evidence="4" type="ORF">HNR44_001349</name>
</gene>
<proteinExistence type="inferred from homology"/>
<dbReference type="GO" id="GO:0016740">
    <property type="term" value="F:transferase activity"/>
    <property type="evidence" value="ECO:0007669"/>
    <property type="project" value="UniProtKB-KW"/>
</dbReference>
<feature type="binding site" evidence="3">
    <location>
        <begin position="7"/>
        <end position="20"/>
    </location>
    <ligand>
        <name>ATP</name>
        <dbReference type="ChEBI" id="CHEBI:30616"/>
    </ligand>
</feature>
<keyword evidence="4" id="KW-0808">Transferase</keyword>
<feature type="binding site" evidence="3">
    <location>
        <position position="162"/>
    </location>
    <ligand>
        <name>ATP</name>
        <dbReference type="ChEBI" id="CHEBI:30616"/>
    </ligand>
</feature>
<accession>A0A841PKV1</accession>
<dbReference type="PANTHER" id="PTHR37825">
    <property type="entry name" value="TRNA(MET) CYTIDINE ACETATE LIGASE"/>
    <property type="match status" value="1"/>
</dbReference>
<comment type="catalytic activity">
    <reaction evidence="3">
        <text>cytidine(34) in elongator tRNA(Met) + acetate + ATP = N(4)-acetylcytidine(34) in elongator tRNA(Met) + AMP + diphosphate</text>
        <dbReference type="Rhea" id="RHEA:58144"/>
        <dbReference type="Rhea" id="RHEA-COMP:10693"/>
        <dbReference type="Rhea" id="RHEA-COMP:10694"/>
        <dbReference type="ChEBI" id="CHEBI:30089"/>
        <dbReference type="ChEBI" id="CHEBI:30616"/>
        <dbReference type="ChEBI" id="CHEBI:33019"/>
        <dbReference type="ChEBI" id="CHEBI:74900"/>
        <dbReference type="ChEBI" id="CHEBI:82748"/>
        <dbReference type="ChEBI" id="CHEBI:456215"/>
    </reaction>
</comment>
<organism evidence="4 5">
    <name type="scientific">Geomicrobium halophilum</name>
    <dbReference type="NCBI Taxonomy" id="549000"/>
    <lineage>
        <taxon>Bacteria</taxon>
        <taxon>Bacillati</taxon>
        <taxon>Bacillota</taxon>
        <taxon>Bacilli</taxon>
        <taxon>Bacillales</taxon>
        <taxon>Geomicrobium</taxon>
    </lineage>
</organism>
<keyword evidence="1 3" id="KW-0436">Ligase</keyword>
<dbReference type="GO" id="GO:0006400">
    <property type="term" value="P:tRNA modification"/>
    <property type="evidence" value="ECO:0007669"/>
    <property type="project" value="UniProtKB-UniRule"/>
</dbReference>
<dbReference type="RefSeq" id="WP_184403287.1">
    <property type="nucleotide sequence ID" value="NZ_JACHHJ010000001.1"/>
</dbReference>
<keyword evidence="3" id="KW-0067">ATP-binding</keyword>
<keyword evidence="3" id="KW-0547">Nucleotide-binding</keyword>
<evidence type="ECO:0000313" key="5">
    <source>
        <dbReference type="Proteomes" id="UP000568839"/>
    </source>
</evidence>
<dbReference type="EMBL" id="JACHHJ010000001">
    <property type="protein sequence ID" value="MBB6449400.1"/>
    <property type="molecule type" value="Genomic_DNA"/>
</dbReference>
<evidence type="ECO:0000256" key="2">
    <source>
        <dbReference type="ARBA" id="ARBA00022694"/>
    </source>
</evidence>
<feature type="binding site" evidence="3">
    <location>
        <position position="101"/>
    </location>
    <ligand>
        <name>ATP</name>
        <dbReference type="ChEBI" id="CHEBI:30616"/>
    </ligand>
</feature>
<protein>
    <recommendedName>
        <fullName evidence="3">tRNA(Met) cytidine acetate ligase</fullName>
        <ecNumber evidence="3">6.3.4.-</ecNumber>
    </recommendedName>
</protein>
<dbReference type="SUPFAM" id="SSF52374">
    <property type="entry name" value="Nucleotidylyl transferase"/>
    <property type="match status" value="1"/>
</dbReference>
<dbReference type="InterPro" id="IPR014729">
    <property type="entry name" value="Rossmann-like_a/b/a_fold"/>
</dbReference>
<keyword evidence="5" id="KW-1185">Reference proteome</keyword>
<reference evidence="4 5" key="1">
    <citation type="submission" date="2020-08" db="EMBL/GenBank/DDBJ databases">
        <title>Genomic Encyclopedia of Type Strains, Phase IV (KMG-IV): sequencing the most valuable type-strain genomes for metagenomic binning, comparative biology and taxonomic classification.</title>
        <authorList>
            <person name="Goeker M."/>
        </authorList>
    </citation>
    <scope>NUCLEOTIDE SEQUENCE [LARGE SCALE GENOMIC DNA]</scope>
    <source>
        <strain evidence="4 5">DSM 21769</strain>
    </source>
</reference>
<dbReference type="HAMAP" id="MF_01539">
    <property type="entry name" value="TmcAL"/>
    <property type="match status" value="1"/>
</dbReference>
<name>A0A841PKV1_9BACL</name>
<keyword evidence="3" id="KW-0694">RNA-binding</keyword>
<dbReference type="GO" id="GO:0016879">
    <property type="term" value="F:ligase activity, forming carbon-nitrogen bonds"/>
    <property type="evidence" value="ECO:0007669"/>
    <property type="project" value="UniProtKB-UniRule"/>
</dbReference>